<dbReference type="GO" id="GO:0005634">
    <property type="term" value="C:nucleus"/>
    <property type="evidence" value="ECO:0007669"/>
    <property type="project" value="UniProtKB-SubCell"/>
</dbReference>
<evidence type="ECO:0000259" key="4">
    <source>
        <dbReference type="PROSITE" id="PS51747"/>
    </source>
</evidence>
<feature type="compositionally biased region" description="Low complexity" evidence="3">
    <location>
        <begin position="247"/>
        <end position="275"/>
    </location>
</feature>
<dbReference type="PROSITE" id="PS51747">
    <property type="entry name" value="CYT_DCMP_DEAMINASES_2"/>
    <property type="match status" value="1"/>
</dbReference>
<comment type="subcellular location">
    <subcellularLocation>
        <location evidence="1">Nucleus</location>
    </subcellularLocation>
</comment>
<keyword evidence="2" id="KW-0539">Nucleus</keyword>
<accession>A0A8H2WLN8</accession>
<dbReference type="AlphaFoldDB" id="A0A8H2WLN8"/>
<feature type="domain" description="CMP/dCMP-type deaminase" evidence="4">
    <location>
        <begin position="8"/>
        <end position="145"/>
    </location>
</feature>
<evidence type="ECO:0000313" key="5">
    <source>
        <dbReference type="EMBL" id="CAE6385057.1"/>
    </source>
</evidence>
<dbReference type="Gene3D" id="3.40.140.10">
    <property type="entry name" value="Cytidine Deaminase, domain 2"/>
    <property type="match status" value="1"/>
</dbReference>
<gene>
    <name evidence="5" type="ORF">RDB_LOCUS22614</name>
</gene>
<dbReference type="PANTHER" id="PTHR37534:SF46">
    <property type="entry name" value="ZN(II)2CYS6 TRANSCRIPTION FACTOR (EUROFUNG)"/>
    <property type="match status" value="1"/>
</dbReference>
<evidence type="ECO:0000256" key="2">
    <source>
        <dbReference type="ARBA" id="ARBA00023242"/>
    </source>
</evidence>
<organism evidence="5 6">
    <name type="scientific">Rhizoctonia solani</name>
    <dbReference type="NCBI Taxonomy" id="456999"/>
    <lineage>
        <taxon>Eukaryota</taxon>
        <taxon>Fungi</taxon>
        <taxon>Dikarya</taxon>
        <taxon>Basidiomycota</taxon>
        <taxon>Agaricomycotina</taxon>
        <taxon>Agaricomycetes</taxon>
        <taxon>Cantharellales</taxon>
        <taxon>Ceratobasidiaceae</taxon>
        <taxon>Rhizoctonia</taxon>
    </lineage>
</organism>
<evidence type="ECO:0000256" key="3">
    <source>
        <dbReference type="SAM" id="MobiDB-lite"/>
    </source>
</evidence>
<dbReference type="Proteomes" id="UP000663826">
    <property type="component" value="Unassembled WGS sequence"/>
</dbReference>
<dbReference type="EMBL" id="CAJMWQ010000815">
    <property type="protein sequence ID" value="CAE6385057.1"/>
    <property type="molecule type" value="Genomic_DNA"/>
</dbReference>
<feature type="compositionally biased region" description="Low complexity" evidence="3">
    <location>
        <begin position="193"/>
        <end position="204"/>
    </location>
</feature>
<feature type="compositionally biased region" description="Low complexity" evidence="3">
    <location>
        <begin position="230"/>
        <end position="240"/>
    </location>
</feature>
<evidence type="ECO:0000313" key="6">
    <source>
        <dbReference type="Proteomes" id="UP000663826"/>
    </source>
</evidence>
<proteinExistence type="predicted"/>
<dbReference type="SUPFAM" id="SSF53927">
    <property type="entry name" value="Cytidine deaminase-like"/>
    <property type="match status" value="1"/>
</dbReference>
<comment type="caution">
    <text evidence="5">The sequence shown here is derived from an EMBL/GenBank/DDBJ whole genome shotgun (WGS) entry which is preliminary data.</text>
</comment>
<dbReference type="InterPro" id="IPR021858">
    <property type="entry name" value="Fun_TF"/>
</dbReference>
<evidence type="ECO:0000256" key="1">
    <source>
        <dbReference type="ARBA" id="ARBA00004123"/>
    </source>
</evidence>
<dbReference type="GO" id="GO:0003824">
    <property type="term" value="F:catalytic activity"/>
    <property type="evidence" value="ECO:0007669"/>
    <property type="project" value="InterPro"/>
</dbReference>
<protein>
    <recommendedName>
        <fullName evidence="4">CMP/dCMP-type deaminase domain-containing protein</fullName>
    </recommendedName>
</protein>
<feature type="region of interest" description="Disordered" evidence="3">
    <location>
        <begin position="162"/>
        <end position="288"/>
    </location>
</feature>
<dbReference type="Pfam" id="PF11951">
    <property type="entry name" value="Fungal_trans_2"/>
    <property type="match status" value="1"/>
</dbReference>
<dbReference type="GO" id="GO:0006139">
    <property type="term" value="P:nucleobase-containing compound metabolic process"/>
    <property type="evidence" value="ECO:0007669"/>
    <property type="project" value="UniProtKB-ARBA"/>
</dbReference>
<name>A0A8H2WLN8_9AGAM</name>
<dbReference type="PANTHER" id="PTHR37534">
    <property type="entry name" value="TRANSCRIPTIONAL ACTIVATOR PROTEIN UGA3"/>
    <property type="match status" value="1"/>
</dbReference>
<sequence length="780" mass="84415">MSEELPREERLRYMRLALEEAAKCEPIPTAFCVGCVITVPTLGDEGTTMQKILSTGYSRELAGNTHAEANALAKAHALVGTEELHRSFGQGAEPSVLLRLADVYTTLEPCSVRLSGLAPCADALIAAGIRNCIIGVKEPADFVQCELDISESENITNQSCAAGGRSAMKGVPDVSDVKRTPVGASGFDQALESTPASSSTSPGSSAPPPPSNSGIDIGDTFPSPLDADLSTPGSGPSTSTIPPPMMNLQSGFSGLGSSNGSLPSPSGTGLSGLQSFLDSLGPPPATDVPLDGLMNPSTLDGTDMFSGFGNLLGMGMPSLSTFGQQTTPYAHIESTDVDAGLGASTIPSDAAFNELGAELIASHQTVARPHEGLLLADDEEDDIDPEGLLAEVERSMRSIRLDSGEHLTELYDFYLMFFSRLVFEPVRIYQNLASVLLNRFQTSEVMKHSMLAIAYLYRSLYDRAAAPAALQSHAEQLHEMARKQLQSDIQNPQIPPSIKLSGIIEVLFFEYSYGGCNSYYRLLEQAKPYVQSLIGGNVIDFMSLRGKETFDIRIFAWCDILSAMALSRPTLFAYETNIDHMLIVDPDNPIIIPLDDDVGLEWMVGCPNVMIVLMARISALRDLAISQQEKIARAEAIEKSIRAWQARPSPTTNSFLKVVRMSAQEIWRHAMILFLYHAIHKVGPLHRVIKDAVRQIISLAQTIPAGRNPDIFLPVPYFLAGAACISRKDRMFLRSRLAGCGKERALLDLVAVLDDVWKEMDETGNSVDWSARAAPAMFQL</sequence>
<dbReference type="Pfam" id="PF18785">
    <property type="entry name" value="Inv-AAD"/>
    <property type="match status" value="1"/>
</dbReference>
<dbReference type="InterPro" id="IPR016193">
    <property type="entry name" value="Cytidine_deaminase-like"/>
</dbReference>
<dbReference type="InterPro" id="IPR002125">
    <property type="entry name" value="CMP_dCMP_dom"/>
</dbReference>
<reference evidence="5" key="1">
    <citation type="submission" date="2021-01" db="EMBL/GenBank/DDBJ databases">
        <authorList>
            <person name="Kaushik A."/>
        </authorList>
    </citation>
    <scope>NUCLEOTIDE SEQUENCE</scope>
    <source>
        <strain evidence="5">AG1-1B</strain>
    </source>
</reference>